<keyword evidence="3" id="KW-1185">Reference proteome</keyword>
<accession>A0ABS9RI68</accession>
<reference evidence="2" key="1">
    <citation type="submission" date="2022-02" db="EMBL/GenBank/DDBJ databases">
        <title>Aestuariibaculum sp., a marine bacterium isolated from sediment in Guangxi.</title>
        <authorList>
            <person name="Ying J."/>
        </authorList>
    </citation>
    <scope>NUCLEOTIDE SEQUENCE</scope>
    <source>
        <strain evidence="2">L182</strain>
    </source>
</reference>
<dbReference type="InterPro" id="IPR038765">
    <property type="entry name" value="Papain-like_cys_pep_sf"/>
</dbReference>
<comment type="caution">
    <text evidence="2">The sequence shown here is derived from an EMBL/GenBank/DDBJ whole genome shotgun (WGS) entry which is preliminary data.</text>
</comment>
<dbReference type="EMBL" id="JAKVQD010000001">
    <property type="protein sequence ID" value="MCH4552206.1"/>
    <property type="molecule type" value="Genomic_DNA"/>
</dbReference>
<feature type="domain" description="Transglutaminase-like" evidence="1">
    <location>
        <begin position="105"/>
        <end position="195"/>
    </location>
</feature>
<organism evidence="2 3">
    <name type="scientific">Aestuariibaculum lutulentum</name>
    <dbReference type="NCBI Taxonomy" id="2920935"/>
    <lineage>
        <taxon>Bacteria</taxon>
        <taxon>Pseudomonadati</taxon>
        <taxon>Bacteroidota</taxon>
        <taxon>Flavobacteriia</taxon>
        <taxon>Flavobacteriales</taxon>
        <taxon>Flavobacteriaceae</taxon>
    </lineage>
</organism>
<protein>
    <submittedName>
        <fullName evidence="2">Transglutaminase-like domain-containing protein</fullName>
    </submittedName>
</protein>
<evidence type="ECO:0000313" key="3">
    <source>
        <dbReference type="Proteomes" id="UP001156141"/>
    </source>
</evidence>
<dbReference type="Pfam" id="PF01841">
    <property type="entry name" value="Transglut_core"/>
    <property type="match status" value="1"/>
</dbReference>
<dbReference type="Gene3D" id="3.10.620.30">
    <property type="match status" value="1"/>
</dbReference>
<dbReference type="RefSeq" id="WP_240572518.1">
    <property type="nucleotide sequence ID" value="NZ_CP136709.1"/>
</dbReference>
<proteinExistence type="predicted"/>
<evidence type="ECO:0000259" key="1">
    <source>
        <dbReference type="Pfam" id="PF01841"/>
    </source>
</evidence>
<evidence type="ECO:0000313" key="2">
    <source>
        <dbReference type="EMBL" id="MCH4552206.1"/>
    </source>
</evidence>
<dbReference type="SUPFAM" id="SSF54001">
    <property type="entry name" value="Cysteine proteinases"/>
    <property type="match status" value="1"/>
</dbReference>
<dbReference type="InterPro" id="IPR002931">
    <property type="entry name" value="Transglutaminase-like"/>
</dbReference>
<sequence length="241" mass="27114">MRFTTLFILTIMLNSCSGCSNSGRAKIVAKARSEAAKQESTPTPQTIIKDVEPEIVEIIDIVTPKEKEEIDKNLIKEKIPKAKGKLIQVEGLVLKEVAELTIKLNTSSSPIEQILALKNHIQSNWHYIFDPDTGSDTWRSAEATISLKYNGQYSGDCDDFAILMASIARQIGLSSRMVGGFDGTSGHAFAEFLIPYEELTNPLIKTIDLRKDYRGFWGSLDWFSGYEHNRYTEDIRLFDDI</sequence>
<gene>
    <name evidence="2" type="ORF">MKW35_06210</name>
</gene>
<dbReference type="Proteomes" id="UP001156141">
    <property type="component" value="Unassembled WGS sequence"/>
</dbReference>
<name>A0ABS9RI68_9FLAO</name>